<proteinExistence type="predicted"/>
<protein>
    <submittedName>
        <fullName evidence="1">Uncharacterized protein</fullName>
    </submittedName>
</protein>
<dbReference type="AlphaFoldDB" id="A0A2U3L8Z2"/>
<accession>A0A2U3L8Z2</accession>
<evidence type="ECO:0000313" key="1">
    <source>
        <dbReference type="EMBL" id="SPF48348.1"/>
    </source>
</evidence>
<dbReference type="OrthoDB" id="7632123at2"/>
<reference evidence="2" key="1">
    <citation type="submission" date="2018-02" db="EMBL/GenBank/DDBJ databases">
        <authorList>
            <person name="Hausmann B."/>
        </authorList>
    </citation>
    <scope>NUCLEOTIDE SEQUENCE [LARGE SCALE GENOMIC DNA]</scope>
    <source>
        <strain evidence="2">Peat soil MAG SbF1</strain>
    </source>
</reference>
<organism evidence="1 2">
    <name type="scientific">Candidatus Desulfosporosinus infrequens</name>
    <dbReference type="NCBI Taxonomy" id="2043169"/>
    <lineage>
        <taxon>Bacteria</taxon>
        <taxon>Bacillati</taxon>
        <taxon>Bacillota</taxon>
        <taxon>Clostridia</taxon>
        <taxon>Eubacteriales</taxon>
        <taxon>Desulfitobacteriaceae</taxon>
        <taxon>Desulfosporosinus</taxon>
    </lineage>
</organism>
<dbReference type="EMBL" id="OMOF01000343">
    <property type="protein sequence ID" value="SPF48348.1"/>
    <property type="molecule type" value="Genomic_DNA"/>
</dbReference>
<name>A0A2U3L8Z2_9FIRM</name>
<sequence>MTNEEKRRQRRKNELGSQKPKCAMCGENDITALLKETKTVRTFMEEHHIAGSHEGETIQVCRNCHAKLTDKQLDWPEGVISSERTQEMNAVGFLFGLANLLELLAKLVFKFATILFDFVTDHQKEVMV</sequence>
<evidence type="ECO:0000313" key="2">
    <source>
        <dbReference type="Proteomes" id="UP000238916"/>
    </source>
</evidence>
<gene>
    <name evidence="1" type="ORF">SBF1_4070003</name>
</gene>
<dbReference type="Proteomes" id="UP000238916">
    <property type="component" value="Unassembled WGS sequence"/>
</dbReference>